<dbReference type="EMBL" id="JAAIVB010000008">
    <property type="protein sequence ID" value="NEX59824.1"/>
    <property type="molecule type" value="Genomic_DNA"/>
</dbReference>
<feature type="domain" description="DUF5666" evidence="3">
    <location>
        <begin position="306"/>
        <end position="365"/>
    </location>
</feature>
<keyword evidence="2" id="KW-0732">Signal</keyword>
<dbReference type="PROSITE" id="PS51257">
    <property type="entry name" value="PROKAR_LIPOPROTEIN"/>
    <property type="match status" value="1"/>
</dbReference>
<feature type="signal peptide" evidence="2">
    <location>
        <begin position="1"/>
        <end position="24"/>
    </location>
</feature>
<organism evidence="4 5">
    <name type="scientific">Noviherbaspirillum galbum</name>
    <dbReference type="NCBI Taxonomy" id="2709383"/>
    <lineage>
        <taxon>Bacteria</taxon>
        <taxon>Pseudomonadati</taxon>
        <taxon>Pseudomonadota</taxon>
        <taxon>Betaproteobacteria</taxon>
        <taxon>Burkholderiales</taxon>
        <taxon>Oxalobacteraceae</taxon>
        <taxon>Noviherbaspirillum</taxon>
    </lineage>
</organism>
<feature type="domain" description="DUF5666" evidence="3">
    <location>
        <begin position="455"/>
        <end position="514"/>
    </location>
</feature>
<proteinExistence type="predicted"/>
<reference evidence="4 5" key="1">
    <citation type="submission" date="2020-02" db="EMBL/GenBank/DDBJ databases">
        <authorList>
            <person name="Kim M.K."/>
        </authorList>
    </citation>
    <scope>NUCLEOTIDE SEQUENCE [LARGE SCALE GENOMIC DNA]</scope>
    <source>
        <strain evidence="4 5">17J57-3</strain>
    </source>
</reference>
<evidence type="ECO:0000256" key="2">
    <source>
        <dbReference type="SAM" id="SignalP"/>
    </source>
</evidence>
<comment type="caution">
    <text evidence="4">The sequence shown here is derived from an EMBL/GenBank/DDBJ whole genome shotgun (WGS) entry which is preliminary data.</text>
</comment>
<accession>A0A6B3SG42</accession>
<dbReference type="InterPro" id="IPR043724">
    <property type="entry name" value="DUF5666"/>
</dbReference>
<name>A0A6B3SG42_9BURK</name>
<protein>
    <recommendedName>
        <fullName evidence="3">DUF5666 domain-containing protein</fullName>
    </recommendedName>
</protein>
<feature type="domain" description="DUF5666" evidence="3">
    <location>
        <begin position="382"/>
        <end position="438"/>
    </location>
</feature>
<dbReference type="RefSeq" id="WP_163960313.1">
    <property type="nucleotide sequence ID" value="NZ_JAAIVB010000008.1"/>
</dbReference>
<feature type="domain" description="DUF5666" evidence="3">
    <location>
        <begin position="113"/>
        <end position="185"/>
    </location>
</feature>
<dbReference type="AlphaFoldDB" id="A0A6B3SG42"/>
<feature type="region of interest" description="Disordered" evidence="1">
    <location>
        <begin position="249"/>
        <end position="275"/>
    </location>
</feature>
<evidence type="ECO:0000259" key="3">
    <source>
        <dbReference type="Pfam" id="PF18914"/>
    </source>
</evidence>
<evidence type="ECO:0000313" key="5">
    <source>
        <dbReference type="Proteomes" id="UP000482155"/>
    </source>
</evidence>
<dbReference type="Proteomes" id="UP000482155">
    <property type="component" value="Unassembled WGS sequence"/>
</dbReference>
<evidence type="ECO:0000313" key="4">
    <source>
        <dbReference type="EMBL" id="NEX59824.1"/>
    </source>
</evidence>
<feature type="chain" id="PRO_5025525632" description="DUF5666 domain-containing protein" evidence="2">
    <location>
        <begin position="25"/>
        <end position="517"/>
    </location>
</feature>
<keyword evidence="5" id="KW-1185">Reference proteome</keyword>
<evidence type="ECO:0000256" key="1">
    <source>
        <dbReference type="SAM" id="MobiDB-lite"/>
    </source>
</evidence>
<gene>
    <name evidence="4" type="ORF">G3574_01910</name>
</gene>
<dbReference type="Pfam" id="PF18914">
    <property type="entry name" value="DUF5666"/>
    <property type="match status" value="4"/>
</dbReference>
<sequence length="517" mass="53013">MNKHPIQYSLIAAACAALIMSACGGGGGDSASAASNTPAASTVLADSFMSGTVTGFGSIFVDGKRVDDRNVTAGKENADGSIASQELKLGQHVMVENDASLAARLIRVESQVEGAVSAVDGSAGTLTVLGQNIRINTDASLGPVTVFGDPYAKLADVALNDQVEVHGLAKTDSAGKTVIQATRIEKKVSAEASVLRGIVSSLSASAKTFKINDLVVNYGNANVTPASMTLAEGQEVAIWIPQNAVTTAPATTTTTGSTGTTTTTGTTTGTTTATASPAQVTTANATKIKIRDRKSENQSMDFQLGGAIAKLDPTAKTFVIDGISIDASSATFDQAGKTFADLKDGAYVRVKGTFQANGSLKAQTITLRTLETEGIGDVELHGTILNFKSNADFTVRDVQVDASNAKVTCGTTALANNVQVEVEGKLATGGKLAATQVKCETPQENVTIQARSGLVVKVDLVAKTLTIGSGTESVTVQWTSGTLFVNVEQAALSGKTVVIEGVVSGGVFRATKIKLVK</sequence>